<comment type="similarity">
    <text evidence="1">Belongs to the ABC transporter superfamily.</text>
</comment>
<dbReference type="GO" id="GO:0055085">
    <property type="term" value="P:transmembrane transport"/>
    <property type="evidence" value="ECO:0007669"/>
    <property type="project" value="UniProtKB-ARBA"/>
</dbReference>
<dbReference type="RefSeq" id="WP_015232686.1">
    <property type="nucleotide sequence ID" value="NC_019791.1"/>
</dbReference>
<dbReference type="InParanoid" id="L0ABI8"/>
<dbReference type="OrthoDB" id="18209at2157"/>
<dbReference type="SMART" id="SM00382">
    <property type="entry name" value="AAA"/>
    <property type="match status" value="1"/>
</dbReference>
<dbReference type="Pfam" id="PF00005">
    <property type="entry name" value="ABC_tran"/>
    <property type="match status" value="1"/>
</dbReference>
<dbReference type="InterPro" id="IPR017871">
    <property type="entry name" value="ABC_transporter-like_CS"/>
</dbReference>
<dbReference type="GO" id="GO:0015833">
    <property type="term" value="P:peptide transport"/>
    <property type="evidence" value="ECO:0007669"/>
    <property type="project" value="InterPro"/>
</dbReference>
<keyword evidence="3" id="KW-0547">Nucleotide-binding</keyword>
<dbReference type="PANTHER" id="PTHR43776:SF7">
    <property type="entry name" value="D,D-DIPEPTIDE TRANSPORT ATP-BINDING PROTEIN DDPF-RELATED"/>
    <property type="match status" value="1"/>
</dbReference>
<evidence type="ECO:0000256" key="3">
    <source>
        <dbReference type="ARBA" id="ARBA00022741"/>
    </source>
</evidence>
<proteinExistence type="inferred from homology"/>
<keyword evidence="2" id="KW-0813">Transport</keyword>
<name>L0ABI8_CALLD</name>
<dbReference type="HOGENOM" id="CLU_000604_1_23_2"/>
<dbReference type="InterPro" id="IPR003593">
    <property type="entry name" value="AAA+_ATPase"/>
</dbReference>
<sequence>MSHVGYIDPNYIFYIKDLKVYFTKGGFLSKPLITKALDGINLKIRRKEVLALVGESGSGKTTLGRTLIGLQKPTSGQVIYNRDGNNPILIDPKAKHIKKVRRELQMIYQDPYSSIDPYMKVYNAMEQPLKYAGIKSKEEINKKIEQSLKMVGLPYDLVQNYVFQLSGGQRQRLSIARALSLDPKFLVADEPVTMLDASLKGEIVEVLSKINKETGITILFITHELPIAKIIANRIAVMYKGKIVEAGNAKTVLTDPLHPYTKALLEAYPRIDPTLKDTYKTVNVKEEGKIVSNGCPFYDRCPFATQKCLEQNPQLKEISSDHEVACWLY</sequence>
<dbReference type="AlphaFoldDB" id="L0ABI8"/>
<dbReference type="InterPro" id="IPR027417">
    <property type="entry name" value="P-loop_NTPase"/>
</dbReference>
<organism evidence="6 7">
    <name type="scientific">Caldisphaera lagunensis (strain DSM 15908 / JCM 11604 / ANMR 0165 / IC-154)</name>
    <dbReference type="NCBI Taxonomy" id="1056495"/>
    <lineage>
        <taxon>Archaea</taxon>
        <taxon>Thermoproteota</taxon>
        <taxon>Thermoprotei</taxon>
        <taxon>Acidilobales</taxon>
        <taxon>Caldisphaeraceae</taxon>
        <taxon>Caldisphaera</taxon>
    </lineage>
</organism>
<dbReference type="InterPro" id="IPR050319">
    <property type="entry name" value="ABC_transp_ATP-bind"/>
</dbReference>
<dbReference type="GO" id="GO:0016887">
    <property type="term" value="F:ATP hydrolysis activity"/>
    <property type="evidence" value="ECO:0007669"/>
    <property type="project" value="InterPro"/>
</dbReference>
<dbReference type="Proteomes" id="UP000010469">
    <property type="component" value="Chromosome"/>
</dbReference>
<dbReference type="SUPFAM" id="SSF52540">
    <property type="entry name" value="P-loop containing nucleoside triphosphate hydrolases"/>
    <property type="match status" value="1"/>
</dbReference>
<dbReference type="Pfam" id="PF08352">
    <property type="entry name" value="oligo_HPY"/>
    <property type="match status" value="1"/>
</dbReference>
<dbReference type="InterPro" id="IPR013563">
    <property type="entry name" value="Oligopep_ABC_C"/>
</dbReference>
<evidence type="ECO:0000313" key="7">
    <source>
        <dbReference type="Proteomes" id="UP000010469"/>
    </source>
</evidence>
<dbReference type="PROSITE" id="PS00211">
    <property type="entry name" value="ABC_TRANSPORTER_1"/>
    <property type="match status" value="1"/>
</dbReference>
<dbReference type="FunCoup" id="L0ABI8">
    <property type="interactions" value="21"/>
</dbReference>
<dbReference type="InterPro" id="IPR003439">
    <property type="entry name" value="ABC_transporter-like_ATP-bd"/>
</dbReference>
<protein>
    <submittedName>
        <fullName evidence="6">Oligopeptide/dipeptide ABC transporter, ATP-binding protein</fullName>
    </submittedName>
</protein>
<evidence type="ECO:0000313" key="6">
    <source>
        <dbReference type="EMBL" id="AFZ70789.1"/>
    </source>
</evidence>
<dbReference type="PANTHER" id="PTHR43776">
    <property type="entry name" value="TRANSPORT ATP-BINDING PROTEIN"/>
    <property type="match status" value="1"/>
</dbReference>
<dbReference type="GO" id="GO:0005524">
    <property type="term" value="F:ATP binding"/>
    <property type="evidence" value="ECO:0007669"/>
    <property type="project" value="UniProtKB-KW"/>
</dbReference>
<dbReference type="STRING" id="1056495.Calag_1067"/>
<accession>L0ABI8</accession>
<dbReference type="EMBL" id="CP003378">
    <property type="protein sequence ID" value="AFZ70789.1"/>
    <property type="molecule type" value="Genomic_DNA"/>
</dbReference>
<dbReference type="NCBIfam" id="TIGR01727">
    <property type="entry name" value="oligo_HPY"/>
    <property type="match status" value="1"/>
</dbReference>
<dbReference type="PROSITE" id="PS50893">
    <property type="entry name" value="ABC_TRANSPORTER_2"/>
    <property type="match status" value="1"/>
</dbReference>
<feature type="domain" description="ABC transporter" evidence="5">
    <location>
        <begin position="15"/>
        <end position="265"/>
    </location>
</feature>
<evidence type="ECO:0000259" key="5">
    <source>
        <dbReference type="PROSITE" id="PS50893"/>
    </source>
</evidence>
<dbReference type="Gene3D" id="3.40.50.300">
    <property type="entry name" value="P-loop containing nucleotide triphosphate hydrolases"/>
    <property type="match status" value="1"/>
</dbReference>
<dbReference type="eggNOG" id="arCOG00184">
    <property type="taxonomic scope" value="Archaea"/>
</dbReference>
<keyword evidence="7" id="KW-1185">Reference proteome</keyword>
<keyword evidence="4 6" id="KW-0067">ATP-binding</keyword>
<dbReference type="KEGG" id="clg:Calag_1067"/>
<dbReference type="CDD" id="cd03257">
    <property type="entry name" value="ABC_NikE_OppD_transporters"/>
    <property type="match status" value="1"/>
</dbReference>
<reference evidence="7" key="1">
    <citation type="submission" date="2012-03" db="EMBL/GenBank/DDBJ databases">
        <title>Complete genome of Caldisphaera lagunensis DSM 15908.</title>
        <authorList>
            <person name="Lucas S."/>
            <person name="Copeland A."/>
            <person name="Lapidus A."/>
            <person name="Glavina del Rio T."/>
            <person name="Dalin E."/>
            <person name="Tice H."/>
            <person name="Bruce D."/>
            <person name="Goodwin L."/>
            <person name="Pitluck S."/>
            <person name="Peters L."/>
            <person name="Mikhailova N."/>
            <person name="Teshima H."/>
            <person name="Kyrpides N."/>
            <person name="Mavromatis K."/>
            <person name="Ivanova N."/>
            <person name="Brettin T."/>
            <person name="Detter J.C."/>
            <person name="Han C."/>
            <person name="Larimer F."/>
            <person name="Land M."/>
            <person name="Hauser L."/>
            <person name="Markowitz V."/>
            <person name="Cheng J.-F."/>
            <person name="Hugenholtz P."/>
            <person name="Woyke T."/>
            <person name="Wu D."/>
            <person name="Spring S."/>
            <person name="Schroeder M."/>
            <person name="Brambilla E."/>
            <person name="Klenk H.-P."/>
            <person name="Eisen J.A."/>
        </authorList>
    </citation>
    <scope>NUCLEOTIDE SEQUENCE [LARGE SCALE GENOMIC DNA]</scope>
    <source>
        <strain evidence="7">DSM 15908 / JCM 11604 / IC-154</strain>
    </source>
</reference>
<dbReference type="GeneID" id="14212327"/>
<gene>
    <name evidence="6" type="ordered locus">Calag_1067</name>
</gene>
<evidence type="ECO:0000256" key="2">
    <source>
        <dbReference type="ARBA" id="ARBA00022448"/>
    </source>
</evidence>
<evidence type="ECO:0000256" key="1">
    <source>
        <dbReference type="ARBA" id="ARBA00005417"/>
    </source>
</evidence>
<evidence type="ECO:0000256" key="4">
    <source>
        <dbReference type="ARBA" id="ARBA00022840"/>
    </source>
</evidence>